<keyword evidence="1" id="KW-0812">Transmembrane</keyword>
<keyword evidence="1" id="KW-0472">Membrane</keyword>
<keyword evidence="1" id="KW-1133">Transmembrane helix</keyword>
<sequence length="217" mass="24927">MAWLIQQTLRQIYHQSRNNQTNIVPQAKDQRYPQSTKIQGTMERQPREQAFIPERVERNVIWINRNGFFILVLAMWALGIIHEFLGLLSNGFDLLVLFLPLGFSLHSFNNALFPGQDASTDDTAASKPWSQWIHILSIIVFINSAFANPSRTKLHVVVCVITMLLGFGQNLLENVQGHLPLALVHSIHFFIVATHFNIWYYTFMIVRREQGAERGGN</sequence>
<gene>
    <name evidence="2" type="ORF">NA56DRAFT_744844</name>
</gene>
<name>A0A2J6QHV7_9HELO</name>
<feature type="transmembrane region" description="Helical" evidence="1">
    <location>
        <begin position="154"/>
        <end position="172"/>
    </location>
</feature>
<dbReference type="AlphaFoldDB" id="A0A2J6QHV7"/>
<reference evidence="2 3" key="1">
    <citation type="submission" date="2016-05" db="EMBL/GenBank/DDBJ databases">
        <title>A degradative enzymes factory behind the ericoid mycorrhizal symbiosis.</title>
        <authorList>
            <consortium name="DOE Joint Genome Institute"/>
            <person name="Martino E."/>
            <person name="Morin E."/>
            <person name="Grelet G."/>
            <person name="Kuo A."/>
            <person name="Kohler A."/>
            <person name="Daghino S."/>
            <person name="Barry K."/>
            <person name="Choi C."/>
            <person name="Cichocki N."/>
            <person name="Clum A."/>
            <person name="Copeland A."/>
            <person name="Hainaut M."/>
            <person name="Haridas S."/>
            <person name="Labutti K."/>
            <person name="Lindquist E."/>
            <person name="Lipzen A."/>
            <person name="Khouja H.-R."/>
            <person name="Murat C."/>
            <person name="Ohm R."/>
            <person name="Olson A."/>
            <person name="Spatafora J."/>
            <person name="Veneault-Fourrey C."/>
            <person name="Henrissat B."/>
            <person name="Grigoriev I."/>
            <person name="Martin F."/>
            <person name="Perotto S."/>
        </authorList>
    </citation>
    <scope>NUCLEOTIDE SEQUENCE [LARGE SCALE GENOMIC DNA]</scope>
    <source>
        <strain evidence="2 3">UAMH 7357</strain>
    </source>
</reference>
<proteinExistence type="predicted"/>
<keyword evidence="3" id="KW-1185">Reference proteome</keyword>
<evidence type="ECO:0000256" key="1">
    <source>
        <dbReference type="SAM" id="Phobius"/>
    </source>
</evidence>
<dbReference type="EMBL" id="KZ613469">
    <property type="protein sequence ID" value="PMD25838.1"/>
    <property type="molecule type" value="Genomic_DNA"/>
</dbReference>
<accession>A0A2J6QHV7</accession>
<evidence type="ECO:0000313" key="3">
    <source>
        <dbReference type="Proteomes" id="UP000235672"/>
    </source>
</evidence>
<feature type="transmembrane region" description="Helical" evidence="1">
    <location>
        <begin position="129"/>
        <end position="147"/>
    </location>
</feature>
<organism evidence="2 3">
    <name type="scientific">Hyaloscypha hepaticicola</name>
    <dbReference type="NCBI Taxonomy" id="2082293"/>
    <lineage>
        <taxon>Eukaryota</taxon>
        <taxon>Fungi</taxon>
        <taxon>Dikarya</taxon>
        <taxon>Ascomycota</taxon>
        <taxon>Pezizomycotina</taxon>
        <taxon>Leotiomycetes</taxon>
        <taxon>Helotiales</taxon>
        <taxon>Hyaloscyphaceae</taxon>
        <taxon>Hyaloscypha</taxon>
    </lineage>
</organism>
<protein>
    <submittedName>
        <fullName evidence="2">Uncharacterized protein</fullName>
    </submittedName>
</protein>
<evidence type="ECO:0000313" key="2">
    <source>
        <dbReference type="EMBL" id="PMD25838.1"/>
    </source>
</evidence>
<feature type="transmembrane region" description="Helical" evidence="1">
    <location>
        <begin position="178"/>
        <end position="200"/>
    </location>
</feature>
<dbReference type="Proteomes" id="UP000235672">
    <property type="component" value="Unassembled WGS sequence"/>
</dbReference>
<feature type="transmembrane region" description="Helical" evidence="1">
    <location>
        <begin position="67"/>
        <end position="85"/>
    </location>
</feature>